<evidence type="ECO:0000259" key="8">
    <source>
        <dbReference type="PROSITE" id="PS50943"/>
    </source>
</evidence>
<evidence type="ECO:0000313" key="10">
    <source>
        <dbReference type="Proteomes" id="UP001457197"/>
    </source>
</evidence>
<evidence type="ECO:0000256" key="6">
    <source>
        <dbReference type="ARBA" id="ARBA00023236"/>
    </source>
</evidence>
<keyword evidence="5" id="KW-0234">DNA repair</keyword>
<keyword evidence="10" id="KW-1185">Reference proteome</keyword>
<dbReference type="RefSeq" id="WP_349136508.1">
    <property type="nucleotide sequence ID" value="NZ_JBBMEO010000012.1"/>
</dbReference>
<dbReference type="InterPro" id="IPR006197">
    <property type="entry name" value="Peptidase_S24_LexA"/>
</dbReference>
<evidence type="ECO:0000256" key="2">
    <source>
        <dbReference type="ARBA" id="ARBA00022763"/>
    </source>
</evidence>
<comment type="similarity">
    <text evidence="1 7">Belongs to the peptidase S24 family.</text>
</comment>
<reference evidence="9 10" key="1">
    <citation type="submission" date="2024-03" db="EMBL/GenBank/DDBJ databases">
        <title>Human intestinal bacterial collection.</title>
        <authorList>
            <person name="Pauvert C."/>
            <person name="Hitch T.C.A."/>
            <person name="Clavel T."/>
        </authorList>
    </citation>
    <scope>NUCLEOTIDE SEQUENCE [LARGE SCALE GENOMIC DNA]</scope>
    <source>
        <strain evidence="9 10">CLA-AA-H175</strain>
    </source>
</reference>
<evidence type="ECO:0000256" key="7">
    <source>
        <dbReference type="RuleBase" id="RU003991"/>
    </source>
</evidence>
<keyword evidence="6" id="KW-0742">SOS response</keyword>
<dbReference type="Gene3D" id="1.10.260.40">
    <property type="entry name" value="lambda repressor-like DNA-binding domains"/>
    <property type="match status" value="1"/>
</dbReference>
<dbReference type="PANTHER" id="PTHR33516">
    <property type="entry name" value="LEXA REPRESSOR"/>
    <property type="match status" value="1"/>
</dbReference>
<dbReference type="InterPro" id="IPR001387">
    <property type="entry name" value="Cro/C1-type_HTH"/>
</dbReference>
<proteinExistence type="inferred from homology"/>
<feature type="domain" description="HTH cro/C1-type" evidence="8">
    <location>
        <begin position="10"/>
        <end position="65"/>
    </location>
</feature>
<dbReference type="InterPro" id="IPR010982">
    <property type="entry name" value="Lambda_DNA-bd_dom_sf"/>
</dbReference>
<dbReference type="PRINTS" id="PR00726">
    <property type="entry name" value="LEXASERPTASE"/>
</dbReference>
<evidence type="ECO:0000256" key="3">
    <source>
        <dbReference type="ARBA" id="ARBA00022801"/>
    </source>
</evidence>
<dbReference type="CDD" id="cd00093">
    <property type="entry name" value="HTH_XRE"/>
    <property type="match status" value="1"/>
</dbReference>
<evidence type="ECO:0000256" key="4">
    <source>
        <dbReference type="ARBA" id="ARBA00022813"/>
    </source>
</evidence>
<name>A0ABV1AZG7_9FIRM</name>
<keyword evidence="4 7" id="KW-0068">Autocatalytic cleavage</keyword>
<dbReference type="SMART" id="SM00530">
    <property type="entry name" value="HTH_XRE"/>
    <property type="match status" value="1"/>
</dbReference>
<dbReference type="Pfam" id="PF01381">
    <property type="entry name" value="HTH_3"/>
    <property type="match status" value="1"/>
</dbReference>
<accession>A0ABV1AZG7</accession>
<protein>
    <submittedName>
        <fullName evidence="9">S24 family peptidase</fullName>
    </submittedName>
</protein>
<dbReference type="SUPFAM" id="SSF51306">
    <property type="entry name" value="LexA/Signal peptidase"/>
    <property type="match status" value="1"/>
</dbReference>
<dbReference type="CDD" id="cd06529">
    <property type="entry name" value="S24_LexA-like"/>
    <property type="match status" value="1"/>
</dbReference>
<dbReference type="InterPro" id="IPR050077">
    <property type="entry name" value="LexA_repressor"/>
</dbReference>
<dbReference type="Pfam" id="PF00717">
    <property type="entry name" value="Peptidase_S24"/>
    <property type="match status" value="1"/>
</dbReference>
<gene>
    <name evidence="9" type="ORF">WMO44_09080</name>
</gene>
<sequence length="209" mass="23603">MADLTMGQKIKTLREENNLTLEQVGNAVGVGKSTVRKWENGIIANMRRDKIADLAKVLHTTPAYLMGWKEEVELDNLFRIEKRKFPLLGNIACGTPIFANEEKELYVEAGANIHADFCLKAKGDSMIGARIYDGDIVFIRKQEMVDDGEIAAVLIGDEATLKRVQYNPEENELLLFAENPKYKTMRYTGEELNHIRILGKAVAFQSDIR</sequence>
<dbReference type="SUPFAM" id="SSF47413">
    <property type="entry name" value="lambda repressor-like DNA-binding domains"/>
    <property type="match status" value="1"/>
</dbReference>
<keyword evidence="3 7" id="KW-0378">Hydrolase</keyword>
<organism evidence="9 10">
    <name type="scientific">Faecalibacterium tardum</name>
    <dbReference type="NCBI Taxonomy" id="3133156"/>
    <lineage>
        <taxon>Bacteria</taxon>
        <taxon>Bacillati</taxon>
        <taxon>Bacillota</taxon>
        <taxon>Clostridia</taxon>
        <taxon>Eubacteriales</taxon>
        <taxon>Oscillospiraceae</taxon>
        <taxon>Faecalibacterium</taxon>
    </lineage>
</organism>
<evidence type="ECO:0000256" key="5">
    <source>
        <dbReference type="ARBA" id="ARBA00023204"/>
    </source>
</evidence>
<evidence type="ECO:0000313" key="9">
    <source>
        <dbReference type="EMBL" id="MEQ2362294.1"/>
    </source>
</evidence>
<dbReference type="InterPro" id="IPR039418">
    <property type="entry name" value="LexA-like"/>
</dbReference>
<dbReference type="PROSITE" id="PS50943">
    <property type="entry name" value="HTH_CROC1"/>
    <property type="match status" value="1"/>
</dbReference>
<comment type="caution">
    <text evidence="9">The sequence shown here is derived from an EMBL/GenBank/DDBJ whole genome shotgun (WGS) entry which is preliminary data.</text>
</comment>
<dbReference type="Gene3D" id="2.10.109.10">
    <property type="entry name" value="Umud Fragment, subunit A"/>
    <property type="match status" value="1"/>
</dbReference>
<dbReference type="InterPro" id="IPR036286">
    <property type="entry name" value="LexA/Signal_pep-like_sf"/>
</dbReference>
<dbReference type="Proteomes" id="UP001457197">
    <property type="component" value="Unassembled WGS sequence"/>
</dbReference>
<dbReference type="EMBL" id="JBBMEO010000012">
    <property type="protein sequence ID" value="MEQ2362294.1"/>
    <property type="molecule type" value="Genomic_DNA"/>
</dbReference>
<dbReference type="InterPro" id="IPR015927">
    <property type="entry name" value="Peptidase_S24_S26A/B/C"/>
</dbReference>
<dbReference type="PANTHER" id="PTHR33516:SF2">
    <property type="entry name" value="LEXA REPRESSOR-RELATED"/>
    <property type="match status" value="1"/>
</dbReference>
<evidence type="ECO:0000256" key="1">
    <source>
        <dbReference type="ARBA" id="ARBA00007484"/>
    </source>
</evidence>
<keyword evidence="2" id="KW-0227">DNA damage</keyword>